<dbReference type="Gene3D" id="1.20.120.400">
    <property type="entry name" value="Nickel-containing superoxide dismutase"/>
    <property type="match status" value="1"/>
</dbReference>
<comment type="caution">
    <text evidence="1">The sequence shown here is derived from an EMBL/GenBank/DDBJ whole genome shotgun (WGS) entry which is preliminary data.</text>
</comment>
<dbReference type="AlphaFoldDB" id="A0A1B9F7W6"/>
<dbReference type="Pfam" id="PF09055">
    <property type="entry name" value="Sod_Ni"/>
    <property type="match status" value="1"/>
</dbReference>
<dbReference type="OrthoDB" id="9790847at2"/>
<proteinExistence type="predicted"/>
<gene>
    <name evidence="1" type="ORF">DBT_0435</name>
</gene>
<dbReference type="NCBIfam" id="TIGR02753">
    <property type="entry name" value="sodN"/>
    <property type="match status" value="1"/>
</dbReference>
<evidence type="ECO:0000313" key="2">
    <source>
        <dbReference type="Proteomes" id="UP000093080"/>
    </source>
</evidence>
<dbReference type="SUPFAM" id="SSF109770">
    <property type="entry name" value="Nickel-containing superoxide dismutase, NiSOD"/>
    <property type="match status" value="1"/>
</dbReference>
<keyword evidence="2" id="KW-1185">Reference proteome</keyword>
<dbReference type="EMBL" id="MAGO01000002">
    <property type="protein sequence ID" value="OCC15973.1"/>
    <property type="molecule type" value="Genomic_DNA"/>
</dbReference>
<name>A0A1B9F7W6_9BACT</name>
<dbReference type="InterPro" id="IPR036502">
    <property type="entry name" value="NiSOD_sf"/>
</dbReference>
<accession>A0A1B9F7W6</accession>
<reference evidence="1 2" key="1">
    <citation type="submission" date="2016-06" db="EMBL/GenBank/DDBJ databases">
        <title>Respiratory ammonification of nitrate coupled to the oxidation of elemental sulfur in deep-sea autotrophic thermophilic bacteria.</title>
        <authorList>
            <person name="Slobodkina G.B."/>
            <person name="Mardanov A.V."/>
            <person name="Ravin N.V."/>
            <person name="Frolova A.A."/>
            <person name="Viryasiv M.B."/>
            <person name="Chernyh N.A."/>
            <person name="Bonch-Osmolovskaya E.A."/>
            <person name="Slobodkin A.I."/>
        </authorList>
    </citation>
    <scope>NUCLEOTIDE SEQUENCE [LARGE SCALE GENOMIC DNA]</scope>
    <source>
        <strain evidence="1 2">S69</strain>
    </source>
</reference>
<dbReference type="GO" id="GO:0004784">
    <property type="term" value="F:superoxide dismutase activity"/>
    <property type="evidence" value="ECO:0007669"/>
    <property type="project" value="InterPro"/>
</dbReference>
<dbReference type="STRING" id="1156395.DBT_0435"/>
<protein>
    <submittedName>
        <fullName evidence="1">Nickel-dependent superoxide dismutase</fullName>
    </submittedName>
</protein>
<evidence type="ECO:0000313" key="1">
    <source>
        <dbReference type="EMBL" id="OCC15973.1"/>
    </source>
</evidence>
<dbReference type="GO" id="GO:0016151">
    <property type="term" value="F:nickel cation binding"/>
    <property type="evidence" value="ECO:0007669"/>
    <property type="project" value="InterPro"/>
</dbReference>
<dbReference type="InterPro" id="IPR014123">
    <property type="entry name" value="Superoxide_dismutase_Ni-type"/>
</dbReference>
<dbReference type="Proteomes" id="UP000093080">
    <property type="component" value="Unassembled WGS sequence"/>
</dbReference>
<organism evidence="1 2">
    <name type="scientific">Dissulfuribacter thermophilus</name>
    <dbReference type="NCBI Taxonomy" id="1156395"/>
    <lineage>
        <taxon>Bacteria</taxon>
        <taxon>Pseudomonadati</taxon>
        <taxon>Thermodesulfobacteriota</taxon>
        <taxon>Dissulfuribacteria</taxon>
        <taxon>Dissulfuribacterales</taxon>
        <taxon>Dissulfuribacteraceae</taxon>
        <taxon>Dissulfuribacter</taxon>
    </lineage>
</organism>
<dbReference type="RefSeq" id="WP_067615956.1">
    <property type="nucleotide sequence ID" value="NZ_MAGO01000002.1"/>
</dbReference>
<sequence>MYKLIKALDSKFGFDQAKAHCDVPCGIYDPIVAQISALTVVRMMDLMAALEGEGVAFNNSMTRYITVKEKHAEQAKHEIRVIWGDFIKPDHLAQYPELTELVHNIMQLGSKARQTADREVGVALVEAINQFAEIFWAIKGVKTKKAKAPYAPELEMVYPDL</sequence>